<dbReference type="Pfam" id="PF03401">
    <property type="entry name" value="TctC"/>
    <property type="match status" value="1"/>
</dbReference>
<dbReference type="InterPro" id="IPR042100">
    <property type="entry name" value="Bug_dom1"/>
</dbReference>
<dbReference type="eggNOG" id="arCOG01805">
    <property type="taxonomic scope" value="Archaea"/>
</dbReference>
<gene>
    <name evidence="1" type="ORF">C493_18191</name>
</gene>
<accession>L9WNH1</accession>
<dbReference type="RefSeq" id="WP_007260898.1">
    <property type="nucleotide sequence ID" value="NZ_AOHZ01000084.1"/>
</dbReference>
<dbReference type="InterPro" id="IPR005064">
    <property type="entry name" value="BUG"/>
</dbReference>
<dbReference type="PANTHER" id="PTHR42928">
    <property type="entry name" value="TRICARBOXYLATE-BINDING PROTEIN"/>
    <property type="match status" value="1"/>
</dbReference>
<reference evidence="1 2" key="1">
    <citation type="journal article" date="2014" name="PLoS Genet.">
        <title>Phylogenetically driven sequencing of extremely halophilic archaea reveals strategies for static and dynamic osmo-response.</title>
        <authorList>
            <person name="Becker E.A."/>
            <person name="Seitzer P.M."/>
            <person name="Tritt A."/>
            <person name="Larsen D."/>
            <person name="Krusor M."/>
            <person name="Yao A.I."/>
            <person name="Wu D."/>
            <person name="Madern D."/>
            <person name="Eisen J.A."/>
            <person name="Darling A.E."/>
            <person name="Facciotti M.T."/>
        </authorList>
    </citation>
    <scope>NUCLEOTIDE SEQUENCE [LARGE SCALE GENOMIC DNA]</scope>
    <source>
        <strain evidence="1 2">JCM 12255</strain>
    </source>
</reference>
<dbReference type="Proteomes" id="UP000011602">
    <property type="component" value="Unassembled WGS sequence"/>
</dbReference>
<sequence>MLNRRSYLGATAGGIGTALLAGCLGEDGDGEYPDSQLRVVISWGQGGGTDLYTREIWQHIADNHDVGVQFENIEGAAGMQGLTDIYSADPDGYTLGPINSPDVAQFLIQEPGFGVDDYSYIGGYTRDVWVLVANQDEGFDDLEDVVDAYDDGDIEAIGGQPTGSPSHILAETMQNELDIQWDNYIAYDGSGAVIEAVAGDEVPVGIVTETAAEDAEDQLDVLTALHSDGSVVFPDLPAYTEYGYDDDIDFMGGFLRAFIAPPDVDDDQLEVLTDSLEEVLESDEMEEWAEETGNDVEFIPPEEALSVMEENQEEIPANIDLDDLE</sequence>
<evidence type="ECO:0000313" key="1">
    <source>
        <dbReference type="EMBL" id="ELY50942.1"/>
    </source>
</evidence>
<organism evidence="1 2">
    <name type="scientific">Natronolimnohabitans innermongolicus JCM 12255</name>
    <dbReference type="NCBI Taxonomy" id="1227499"/>
    <lineage>
        <taxon>Archaea</taxon>
        <taxon>Methanobacteriati</taxon>
        <taxon>Methanobacteriota</taxon>
        <taxon>Stenosarchaea group</taxon>
        <taxon>Halobacteria</taxon>
        <taxon>Halobacteriales</taxon>
        <taxon>Natrialbaceae</taxon>
        <taxon>Natronolimnohabitans</taxon>
    </lineage>
</organism>
<dbReference type="AlphaFoldDB" id="L9WNH1"/>
<dbReference type="Gene3D" id="3.40.190.150">
    <property type="entry name" value="Bordetella uptake gene, domain 1"/>
    <property type="match status" value="1"/>
</dbReference>
<dbReference type="PROSITE" id="PS51257">
    <property type="entry name" value="PROKAR_LIPOPROTEIN"/>
    <property type="match status" value="1"/>
</dbReference>
<evidence type="ECO:0000313" key="2">
    <source>
        <dbReference type="Proteomes" id="UP000011602"/>
    </source>
</evidence>
<dbReference type="SUPFAM" id="SSF53850">
    <property type="entry name" value="Periplasmic binding protein-like II"/>
    <property type="match status" value="1"/>
</dbReference>
<dbReference type="STRING" id="1227499.C493_18191"/>
<dbReference type="EMBL" id="AOHZ01000084">
    <property type="protein sequence ID" value="ELY50942.1"/>
    <property type="molecule type" value="Genomic_DNA"/>
</dbReference>
<dbReference type="Gene3D" id="3.40.190.10">
    <property type="entry name" value="Periplasmic binding protein-like II"/>
    <property type="match status" value="1"/>
</dbReference>
<name>L9WNH1_9EURY</name>
<dbReference type="OrthoDB" id="340746at2157"/>
<keyword evidence="2" id="KW-1185">Reference proteome</keyword>
<protein>
    <submittedName>
        <fullName evidence="1">Extra-cytoplasmic solute receptor</fullName>
    </submittedName>
</protein>
<dbReference type="PANTHER" id="PTHR42928:SF5">
    <property type="entry name" value="BLR1237 PROTEIN"/>
    <property type="match status" value="1"/>
</dbReference>
<proteinExistence type="predicted"/>
<comment type="caution">
    <text evidence="1">The sequence shown here is derived from an EMBL/GenBank/DDBJ whole genome shotgun (WGS) entry which is preliminary data.</text>
</comment>
<keyword evidence="1" id="KW-0675">Receptor</keyword>